<feature type="domain" description="F-box" evidence="1">
    <location>
        <begin position="4"/>
        <end position="52"/>
    </location>
</feature>
<dbReference type="Gene3D" id="1.20.1280.50">
    <property type="match status" value="1"/>
</dbReference>
<sequence length="534" mass="60025">MKKNLILNKLPNELLIDIATSLPLDGIFHLSLTCKALHQLVRKHQEIIYHSKCIELGFAGLHTQLNQLNTEIRKRDFLSLSINSISDWKQYCLFTVLQNDLWPSRCLEPLGTIHHLDREDCSVWRVKVDTKLKLFTYTSTLGGLLVKSAQDPHTLLDFNRTVSPFAHLEYYKENDSEGYASTHGSRLDIWKVSKVAGAVKLDHVTQVNVPFTTRASRMKYGVLSVAAANGSHIGLIDPKTGELTRVINTIPSIPSMRMIGYIEQTANEILICRGSTIEIYSKLDGSLVAKITSESIINSTYFLDKEDIAQLSSEDVIEGFGLSFQNVAILNPQLSNDIGNNDNETNTVDYSRNYNMLSIDEDEALRDGIPIRDDFNGVNRALEMHDENEEIDIFDALNQNLNWDAVHVDANKLVAYSSSRIMIVNDYAQTLNGTDSRMLIQLPSTTDDEPSPMCFEHSRMIFVLGGRLSILPLHEDVPSVIHISHAHSDDPPSALQATEDAVILTSSEEDDTYDWPHCQKIRWLDLSPPTTFAD</sequence>
<name>A0A4T0IIX2_WALIC</name>
<protein>
    <recommendedName>
        <fullName evidence="1">F-box domain-containing protein</fullName>
    </recommendedName>
</protein>
<dbReference type="Pfam" id="PF12937">
    <property type="entry name" value="F-box-like"/>
    <property type="match status" value="1"/>
</dbReference>
<gene>
    <name evidence="2" type="ORF">E3P90_00804</name>
</gene>
<dbReference type="PROSITE" id="PS50181">
    <property type="entry name" value="FBOX"/>
    <property type="match status" value="1"/>
</dbReference>
<dbReference type="SUPFAM" id="SSF81383">
    <property type="entry name" value="F-box domain"/>
    <property type="match status" value="1"/>
</dbReference>
<dbReference type="InterPro" id="IPR001810">
    <property type="entry name" value="F-box_dom"/>
</dbReference>
<evidence type="ECO:0000313" key="2">
    <source>
        <dbReference type="EMBL" id="TIB15659.1"/>
    </source>
</evidence>
<evidence type="ECO:0000313" key="3">
    <source>
        <dbReference type="Proteomes" id="UP000306954"/>
    </source>
</evidence>
<proteinExistence type="predicted"/>
<dbReference type="Proteomes" id="UP000306954">
    <property type="component" value="Unassembled WGS sequence"/>
</dbReference>
<comment type="caution">
    <text evidence="2">The sequence shown here is derived from an EMBL/GenBank/DDBJ whole genome shotgun (WGS) entry which is preliminary data.</text>
</comment>
<reference evidence="2 3" key="1">
    <citation type="submission" date="2019-03" db="EMBL/GenBank/DDBJ databases">
        <title>Sequencing 23 genomes of Wallemia ichthyophaga.</title>
        <authorList>
            <person name="Gostincar C."/>
        </authorList>
    </citation>
    <scope>NUCLEOTIDE SEQUENCE [LARGE SCALE GENOMIC DNA]</scope>
    <source>
        <strain evidence="2 3">EXF-8621</strain>
    </source>
</reference>
<accession>A0A4T0IIX2</accession>
<evidence type="ECO:0000259" key="1">
    <source>
        <dbReference type="PROSITE" id="PS50181"/>
    </source>
</evidence>
<dbReference type="InterPro" id="IPR036047">
    <property type="entry name" value="F-box-like_dom_sf"/>
</dbReference>
<dbReference type="AlphaFoldDB" id="A0A4T0IIX2"/>
<dbReference type="EMBL" id="SPOF01000006">
    <property type="protein sequence ID" value="TIB15659.1"/>
    <property type="molecule type" value="Genomic_DNA"/>
</dbReference>
<organism evidence="2 3">
    <name type="scientific">Wallemia ichthyophaga</name>
    <dbReference type="NCBI Taxonomy" id="245174"/>
    <lineage>
        <taxon>Eukaryota</taxon>
        <taxon>Fungi</taxon>
        <taxon>Dikarya</taxon>
        <taxon>Basidiomycota</taxon>
        <taxon>Wallemiomycotina</taxon>
        <taxon>Wallemiomycetes</taxon>
        <taxon>Wallemiales</taxon>
        <taxon>Wallemiaceae</taxon>
        <taxon>Wallemia</taxon>
    </lineage>
</organism>